<comment type="caution">
    <text evidence="6">Lacks conserved residue(s) required for the propagation of feature annotation.</text>
</comment>
<comment type="catalytic activity">
    <reaction evidence="6">
        <text>guanosine(527) in 16S rRNA + S-adenosyl-L-methionine = N(7)-methylguanosine(527) in 16S rRNA + S-adenosyl-L-homocysteine</text>
        <dbReference type="Rhea" id="RHEA:42732"/>
        <dbReference type="Rhea" id="RHEA-COMP:10209"/>
        <dbReference type="Rhea" id="RHEA-COMP:10210"/>
        <dbReference type="ChEBI" id="CHEBI:57856"/>
        <dbReference type="ChEBI" id="CHEBI:59789"/>
        <dbReference type="ChEBI" id="CHEBI:74269"/>
        <dbReference type="ChEBI" id="CHEBI:74480"/>
        <dbReference type="EC" id="2.1.1.170"/>
    </reaction>
</comment>
<dbReference type="GO" id="GO:0008168">
    <property type="term" value="F:methyltransferase activity"/>
    <property type="evidence" value="ECO:0007669"/>
    <property type="project" value="UniProtKB-KW"/>
</dbReference>
<keyword evidence="4 6" id="KW-0808">Transferase</keyword>
<keyword evidence="8" id="KW-1185">Reference proteome</keyword>
<keyword evidence="5 6" id="KW-0949">S-adenosyl-L-methionine</keyword>
<dbReference type="GO" id="GO:0032259">
    <property type="term" value="P:methylation"/>
    <property type="evidence" value="ECO:0007669"/>
    <property type="project" value="UniProtKB-KW"/>
</dbReference>
<dbReference type="PANTHER" id="PTHR31760">
    <property type="entry name" value="S-ADENOSYL-L-METHIONINE-DEPENDENT METHYLTRANSFERASES SUPERFAMILY PROTEIN"/>
    <property type="match status" value="1"/>
</dbReference>
<keyword evidence="3 6" id="KW-0489">Methyltransferase</keyword>
<reference evidence="7 8" key="1">
    <citation type="submission" date="2023-10" db="EMBL/GenBank/DDBJ databases">
        <title>Novel methanotroph of the genus Methylocapsa from a subarctic wetland.</title>
        <authorList>
            <person name="Belova S.E."/>
            <person name="Oshkin I.Y."/>
            <person name="Miroshnikov K."/>
            <person name="Dedysh S.N."/>
        </authorList>
    </citation>
    <scope>NUCLEOTIDE SEQUENCE [LARGE SCALE GENOMIC DNA]</scope>
    <source>
        <strain evidence="7 8">RX1</strain>
    </source>
</reference>
<dbReference type="Pfam" id="PF02527">
    <property type="entry name" value="GidB"/>
    <property type="match status" value="1"/>
</dbReference>
<comment type="similarity">
    <text evidence="6">Belongs to the methyltransferase superfamily. RNA methyltransferase RsmG family.</text>
</comment>
<evidence type="ECO:0000256" key="1">
    <source>
        <dbReference type="ARBA" id="ARBA00022490"/>
    </source>
</evidence>
<proteinExistence type="inferred from homology"/>
<dbReference type="EMBL" id="CP136862">
    <property type="protein sequence ID" value="WOJ91134.1"/>
    <property type="molecule type" value="Genomic_DNA"/>
</dbReference>
<dbReference type="SUPFAM" id="SSF53335">
    <property type="entry name" value="S-adenosyl-L-methionine-dependent methyltransferases"/>
    <property type="match status" value="1"/>
</dbReference>
<accession>A0ABZ0HV26</accession>
<organism evidence="7 8">
    <name type="scientific">Methylocapsa polymorpha</name>
    <dbReference type="NCBI Taxonomy" id="3080828"/>
    <lineage>
        <taxon>Bacteria</taxon>
        <taxon>Pseudomonadati</taxon>
        <taxon>Pseudomonadota</taxon>
        <taxon>Alphaproteobacteria</taxon>
        <taxon>Hyphomicrobiales</taxon>
        <taxon>Beijerinckiaceae</taxon>
        <taxon>Methylocapsa</taxon>
    </lineage>
</organism>
<dbReference type="EC" id="2.1.1.170" evidence="6"/>
<comment type="function">
    <text evidence="6">Specifically methylates the N7 position of guanine in position 527 of 16S rRNA.</text>
</comment>
<dbReference type="InterPro" id="IPR003682">
    <property type="entry name" value="rRNA_ssu_MeTfrase_G"/>
</dbReference>
<evidence type="ECO:0000313" key="8">
    <source>
        <dbReference type="Proteomes" id="UP001626536"/>
    </source>
</evidence>
<feature type="binding site" evidence="6">
    <location>
        <position position="83"/>
    </location>
    <ligand>
        <name>S-adenosyl-L-methionine</name>
        <dbReference type="ChEBI" id="CHEBI:59789"/>
    </ligand>
</feature>
<feature type="binding site" evidence="6">
    <location>
        <position position="88"/>
    </location>
    <ligand>
        <name>S-adenosyl-L-methionine</name>
        <dbReference type="ChEBI" id="CHEBI:59789"/>
    </ligand>
</feature>
<gene>
    <name evidence="6 7" type="primary">rsmG</name>
    <name evidence="7" type="ORF">RZS28_07600</name>
</gene>
<dbReference type="InterPro" id="IPR029063">
    <property type="entry name" value="SAM-dependent_MTases_sf"/>
</dbReference>
<evidence type="ECO:0000313" key="7">
    <source>
        <dbReference type="EMBL" id="WOJ91134.1"/>
    </source>
</evidence>
<dbReference type="RefSeq" id="WP_407340722.1">
    <property type="nucleotide sequence ID" value="NZ_CP136862.1"/>
</dbReference>
<dbReference type="Proteomes" id="UP001626536">
    <property type="component" value="Chromosome"/>
</dbReference>
<dbReference type="NCBIfam" id="TIGR00138">
    <property type="entry name" value="rsmG_gidB"/>
    <property type="match status" value="1"/>
</dbReference>
<feature type="binding site" evidence="6">
    <location>
        <position position="153"/>
    </location>
    <ligand>
        <name>S-adenosyl-L-methionine</name>
        <dbReference type="ChEBI" id="CHEBI:59789"/>
    </ligand>
</feature>
<evidence type="ECO:0000256" key="6">
    <source>
        <dbReference type="HAMAP-Rule" id="MF_00074"/>
    </source>
</evidence>
<keyword evidence="1 6" id="KW-0963">Cytoplasm</keyword>
<protein>
    <recommendedName>
        <fullName evidence="6">Ribosomal RNA small subunit methyltransferase G</fullName>
        <ecNumber evidence="6">2.1.1.170</ecNumber>
    </recommendedName>
    <alternativeName>
        <fullName evidence="6">16S rRNA 7-methylguanosine methyltransferase</fullName>
        <shortName evidence="6">16S rRNA m7G methyltransferase</shortName>
    </alternativeName>
</protein>
<dbReference type="Gene3D" id="3.40.50.150">
    <property type="entry name" value="Vaccinia Virus protein VP39"/>
    <property type="match status" value="1"/>
</dbReference>
<keyword evidence="2 6" id="KW-0698">rRNA processing</keyword>
<comment type="subcellular location">
    <subcellularLocation>
        <location evidence="6">Cytoplasm</location>
    </subcellularLocation>
</comment>
<evidence type="ECO:0000256" key="4">
    <source>
        <dbReference type="ARBA" id="ARBA00022679"/>
    </source>
</evidence>
<dbReference type="HAMAP" id="MF_00074">
    <property type="entry name" value="16SrRNA_methyltr_G"/>
    <property type="match status" value="1"/>
</dbReference>
<sequence>MGRPKREEWKGRSADGPSHPAFAHLSSDALRRLSIYAELLKKWQRVINLVGAASLDDLWVRHFADSLQVSDAMPEARRWIDLGSGAGFPGLVTAIRYADDAQARIHLIESDQRKCAFLREVSRETGARAIIHCDRIEKILPEFHEPIEAVSARALAPLPTLLFYAEKFLEAGAVGVFSKGQQVEAELTDSFTLSKYLITTMESKTCASARLVILRRRGDSAPDLGAQPPISP</sequence>
<dbReference type="PANTHER" id="PTHR31760:SF0">
    <property type="entry name" value="S-ADENOSYL-L-METHIONINE-DEPENDENT METHYLTRANSFERASES SUPERFAMILY PROTEIN"/>
    <property type="match status" value="1"/>
</dbReference>
<name>A0ABZ0HV26_9HYPH</name>
<evidence type="ECO:0000256" key="2">
    <source>
        <dbReference type="ARBA" id="ARBA00022552"/>
    </source>
</evidence>
<evidence type="ECO:0000256" key="5">
    <source>
        <dbReference type="ARBA" id="ARBA00022691"/>
    </source>
</evidence>
<feature type="binding site" evidence="6">
    <location>
        <begin position="136"/>
        <end position="137"/>
    </location>
    <ligand>
        <name>S-adenosyl-L-methionine</name>
        <dbReference type="ChEBI" id="CHEBI:59789"/>
    </ligand>
</feature>
<evidence type="ECO:0000256" key="3">
    <source>
        <dbReference type="ARBA" id="ARBA00022603"/>
    </source>
</evidence>